<dbReference type="Proteomes" id="UP000076720">
    <property type="component" value="Chromosome"/>
</dbReference>
<organism evidence="1 2">
    <name type="scientific">Streptomyces ambofaciens</name>
    <dbReference type="NCBI Taxonomy" id="1889"/>
    <lineage>
        <taxon>Bacteria</taxon>
        <taxon>Bacillati</taxon>
        <taxon>Actinomycetota</taxon>
        <taxon>Actinomycetes</taxon>
        <taxon>Kitasatosporales</taxon>
        <taxon>Streptomycetaceae</taxon>
        <taxon>Streptomyces</taxon>
    </lineage>
</organism>
<reference evidence="2" key="1">
    <citation type="submission" date="2015-10" db="EMBL/GenBank/DDBJ databases">
        <title>Complete genome sequence of Streptomyces ambofaciens DSM 40697.</title>
        <authorList>
            <person name="Thibessard A."/>
            <person name="Leblond P."/>
        </authorList>
    </citation>
    <scope>NUCLEOTIDE SEQUENCE [LARGE SCALE GENOMIC DNA]</scope>
    <source>
        <strain evidence="2">DSM 40697</strain>
    </source>
</reference>
<gene>
    <name evidence="1" type="ORF">SAM40697_4601</name>
</gene>
<protein>
    <submittedName>
        <fullName evidence="1">Uncharacterized protein</fullName>
    </submittedName>
</protein>
<name>A0ABN4PDC0_STRAM</name>
<keyword evidence="2" id="KW-1185">Reference proteome</keyword>
<evidence type="ECO:0000313" key="1">
    <source>
        <dbReference type="EMBL" id="ANB08559.1"/>
    </source>
</evidence>
<evidence type="ECO:0000313" key="2">
    <source>
        <dbReference type="Proteomes" id="UP000076720"/>
    </source>
</evidence>
<dbReference type="EMBL" id="CP012949">
    <property type="protein sequence ID" value="ANB08559.1"/>
    <property type="molecule type" value="Genomic_DNA"/>
</dbReference>
<reference evidence="1 2" key="2">
    <citation type="journal article" date="2016" name="Genome Announc.">
        <title>Complete Genome Sequence of Streptomyces ambofaciens DSM 40697, a Paradigm for Genome Plasticity Studies.</title>
        <authorList>
            <person name="Thibessard A."/>
            <person name="Leblond P."/>
        </authorList>
    </citation>
    <scope>NUCLEOTIDE SEQUENCE [LARGE SCALE GENOMIC DNA]</scope>
    <source>
        <strain evidence="1 2">DSM 40697</strain>
    </source>
</reference>
<proteinExistence type="predicted"/>
<sequence>MHASGQEVCSSRELVAALPRTIWHAAGMAAEPTDTTVVWHHRSASGGESPLEYCSFSAMNPRHSMS</sequence>
<accession>A0ABN4PDC0</accession>